<dbReference type="InterPro" id="IPR041700">
    <property type="entry name" value="OMP_b-brl_3"/>
</dbReference>
<dbReference type="EMBL" id="QGGP01000001">
    <property type="protein sequence ID" value="PWK20523.1"/>
    <property type="molecule type" value="Genomic_DNA"/>
</dbReference>
<evidence type="ECO:0000313" key="7">
    <source>
        <dbReference type="Proteomes" id="UP000245430"/>
    </source>
</evidence>
<dbReference type="SUPFAM" id="SSF49464">
    <property type="entry name" value="Carboxypeptidase regulatory domain-like"/>
    <property type="match status" value="1"/>
</dbReference>
<reference evidence="6 7" key="1">
    <citation type="submission" date="2018-05" db="EMBL/GenBank/DDBJ databases">
        <title>Genomic Encyclopedia of Archaeal and Bacterial Type Strains, Phase II (KMG-II): from individual species to whole genera.</title>
        <authorList>
            <person name="Goeker M."/>
        </authorList>
    </citation>
    <scope>NUCLEOTIDE SEQUENCE [LARGE SCALE GENOMIC DNA]</scope>
    <source>
        <strain evidence="6 7">DSM 22637</strain>
    </source>
</reference>
<evidence type="ECO:0000256" key="2">
    <source>
        <dbReference type="ARBA" id="ARBA00023136"/>
    </source>
</evidence>
<name>A0A316DVC1_9FLAO</name>
<comment type="subcellular location">
    <subcellularLocation>
        <location evidence="1">Cell outer membrane</location>
    </subcellularLocation>
</comment>
<dbReference type="Gene3D" id="2.40.170.20">
    <property type="entry name" value="TonB-dependent receptor, beta-barrel domain"/>
    <property type="match status" value="1"/>
</dbReference>
<evidence type="ECO:0000256" key="4">
    <source>
        <dbReference type="SAM" id="SignalP"/>
    </source>
</evidence>
<dbReference type="Proteomes" id="UP000245430">
    <property type="component" value="Unassembled WGS sequence"/>
</dbReference>
<feature type="domain" description="Outer membrane protein beta-barrel" evidence="5">
    <location>
        <begin position="380"/>
        <end position="781"/>
    </location>
</feature>
<accession>A0A316DVC1</accession>
<organism evidence="6 7">
    <name type="scientific">Xanthomarina spongicola</name>
    <dbReference type="NCBI Taxonomy" id="570520"/>
    <lineage>
        <taxon>Bacteria</taxon>
        <taxon>Pseudomonadati</taxon>
        <taxon>Bacteroidota</taxon>
        <taxon>Flavobacteriia</taxon>
        <taxon>Flavobacteriales</taxon>
        <taxon>Flavobacteriaceae</taxon>
        <taxon>Xanthomarina</taxon>
    </lineage>
</organism>
<dbReference type="SUPFAM" id="SSF56935">
    <property type="entry name" value="Porins"/>
    <property type="match status" value="1"/>
</dbReference>
<dbReference type="OrthoDB" id="8764943at2"/>
<dbReference type="Pfam" id="PF14905">
    <property type="entry name" value="OMP_b-brl_3"/>
    <property type="match status" value="1"/>
</dbReference>
<evidence type="ECO:0000256" key="3">
    <source>
        <dbReference type="ARBA" id="ARBA00023237"/>
    </source>
</evidence>
<dbReference type="PANTHER" id="PTHR40980">
    <property type="entry name" value="PLUG DOMAIN-CONTAINING PROTEIN"/>
    <property type="match status" value="1"/>
</dbReference>
<keyword evidence="4" id="KW-0732">Signal</keyword>
<protein>
    <submittedName>
        <fullName evidence="6">Outer membrane receptor protein involved in Fe transport</fullName>
    </submittedName>
</protein>
<dbReference type="Gene3D" id="2.60.40.1120">
    <property type="entry name" value="Carboxypeptidase-like, regulatory domain"/>
    <property type="match status" value="1"/>
</dbReference>
<comment type="caution">
    <text evidence="6">The sequence shown here is derived from an EMBL/GenBank/DDBJ whole genome shotgun (WGS) entry which is preliminary data.</text>
</comment>
<evidence type="ECO:0000313" key="6">
    <source>
        <dbReference type="EMBL" id="PWK20523.1"/>
    </source>
</evidence>
<dbReference type="PANTHER" id="PTHR40980:SF4">
    <property type="entry name" value="TONB-DEPENDENT RECEPTOR-LIKE BETA-BARREL DOMAIN-CONTAINING PROTEIN"/>
    <property type="match status" value="1"/>
</dbReference>
<dbReference type="InterPro" id="IPR008969">
    <property type="entry name" value="CarboxyPept-like_regulatory"/>
</dbReference>
<feature type="chain" id="PRO_5016385936" evidence="4">
    <location>
        <begin position="23"/>
        <end position="807"/>
    </location>
</feature>
<dbReference type="GO" id="GO:0009279">
    <property type="term" value="C:cell outer membrane"/>
    <property type="evidence" value="ECO:0007669"/>
    <property type="project" value="UniProtKB-SubCell"/>
</dbReference>
<dbReference type="InterPro" id="IPR036942">
    <property type="entry name" value="Beta-barrel_TonB_sf"/>
</dbReference>
<evidence type="ECO:0000259" key="5">
    <source>
        <dbReference type="Pfam" id="PF14905"/>
    </source>
</evidence>
<dbReference type="AlphaFoldDB" id="A0A316DVC1"/>
<sequence length="807" mass="92501">MNFKQNILHLFLFLLLPFTVLSQDISITGTVKDKDNNPIYFANTVLLSAKDSTAIKGTSTNDNGFFEIKNIKEGSYNIKVSFIGYSDYYKSIVTSSTDINLGEIILNENNEALDEVSIVVNKPIVKKEADKLVFGVENTALSEGSLLQVVKSTPGVLVLDGQIMVKGSSPSVYINNRKVQLSTEELLQLLESSPANAIKSVEVITNPSASYDAESGIVLNIIMTKNLVTGYRGSVSGNYTQGVFPRYNLGMINYFKTDKINLFANYSYTSDKINRDNDDGVYYFDTNNQIDEVWKSSTNRNTWTKSHSLNFNLDFLLNENNTLSVSSNLLWTPYFKYKLDNNTNIYDANNEFQSRFEADNLTNDDKYNLGFDLDYLHQFTKSSLAFNSHFTIYDYNRFQESSSNYYDQNNNYIGPTAFNTDANQKTQIVTAQLDYKLPINDTSNFDAGSKYSSIQSESDITRYDYDFNTNEEVLNTANSSAFKYNENIFALYSNYDKTFGKWGLNAGLRMEQTDIKGTSITYNQTNKQSYLDWFPTASIKYQTENALSFYTTYKRSIVRPNYRDLNPFTFFLNDNTLVVGNPNLKPTYKDHYVIGSSVTYFLTLEAYYINEKDYFIELPLQDNLSNQIVYAPVNIDKSIEYGFDIISYFNVTDSWFVYAVTSFYNALEEKNTDNGFIEADKWSNYSVLSNDFSFLEDRSLSVNLTFIYQSEALQGFRDVGARLESELSISKTILKDKAVISLSAADLFNLGDFETTTEYLNQRSYNHTDLDNRFVKFGFRYKFGNTILQTNERQKEVKERDRIKERD</sequence>
<keyword evidence="6" id="KW-0675">Receptor</keyword>
<proteinExistence type="predicted"/>
<keyword evidence="7" id="KW-1185">Reference proteome</keyword>
<feature type="signal peptide" evidence="4">
    <location>
        <begin position="1"/>
        <end position="22"/>
    </location>
</feature>
<keyword evidence="2" id="KW-0472">Membrane</keyword>
<evidence type="ECO:0000256" key="1">
    <source>
        <dbReference type="ARBA" id="ARBA00004442"/>
    </source>
</evidence>
<gene>
    <name evidence="6" type="ORF">LX78_00224</name>
</gene>
<keyword evidence="3" id="KW-0998">Cell outer membrane</keyword>
<dbReference type="Pfam" id="PF13715">
    <property type="entry name" value="CarbopepD_reg_2"/>
    <property type="match status" value="1"/>
</dbReference>
<dbReference type="RefSeq" id="WP_109680794.1">
    <property type="nucleotide sequence ID" value="NZ_QGGP01000001.1"/>
</dbReference>